<comment type="caution">
    <text evidence="1">The sequence shown here is derived from an EMBL/GenBank/DDBJ whole genome shotgun (WGS) entry which is preliminary data.</text>
</comment>
<evidence type="ECO:0000313" key="2">
    <source>
        <dbReference type="Proteomes" id="UP001155040"/>
    </source>
</evidence>
<evidence type="ECO:0000313" key="1">
    <source>
        <dbReference type="EMBL" id="MCS4037743.1"/>
    </source>
</evidence>
<proteinExistence type="predicted"/>
<dbReference type="AlphaFoldDB" id="A0A9X2UP93"/>
<gene>
    <name evidence="1" type="ORF">GGQ01_002830</name>
</gene>
<dbReference type="Proteomes" id="UP001155040">
    <property type="component" value="Unassembled WGS sequence"/>
</dbReference>
<name>A0A9X2UP93_9BACT</name>
<accession>A0A9X2UP93</accession>
<sequence length="43" mass="4844">MMSPYGLAEPPCQGENGERLANYSVWKVKPECALHSKHQAQEK</sequence>
<dbReference type="EMBL" id="JANUBF010000025">
    <property type="protein sequence ID" value="MCS4037743.1"/>
    <property type="molecule type" value="Genomic_DNA"/>
</dbReference>
<reference evidence="1" key="1">
    <citation type="submission" date="2022-08" db="EMBL/GenBank/DDBJ databases">
        <title>Genomic Encyclopedia of Type Strains, Phase V (KMG-V): Genome sequencing to study the core and pangenomes of soil and plant-associated prokaryotes.</title>
        <authorList>
            <person name="Whitman W."/>
        </authorList>
    </citation>
    <scope>NUCLEOTIDE SEQUENCE</scope>
    <source>
        <strain evidence="1">SP3012</strain>
    </source>
</reference>
<protein>
    <submittedName>
        <fullName evidence="1">Uncharacterized protein</fullName>
    </submittedName>
</protein>
<organism evidence="1 2">
    <name type="scientific">Salinibacter ruber</name>
    <dbReference type="NCBI Taxonomy" id="146919"/>
    <lineage>
        <taxon>Bacteria</taxon>
        <taxon>Pseudomonadati</taxon>
        <taxon>Rhodothermota</taxon>
        <taxon>Rhodothermia</taxon>
        <taxon>Rhodothermales</taxon>
        <taxon>Salinibacteraceae</taxon>
        <taxon>Salinibacter</taxon>
    </lineage>
</organism>